<sequence>MVIACGGEVDIWYPTRCPQGADCFLSQDSTYRLCCPVSSG</sequence>
<dbReference type="OrthoDB" id="5873432at2759"/>
<evidence type="ECO:0000313" key="1">
    <source>
        <dbReference type="EMBL" id="VDP52754.1"/>
    </source>
</evidence>
<accession>A0A3P8F5K2</accession>
<accession>A0A183GSH8</accession>
<reference evidence="1 2" key="1">
    <citation type="submission" date="2018-11" db="EMBL/GenBank/DDBJ databases">
        <authorList>
            <consortium name="Pathogen Informatics"/>
        </authorList>
    </citation>
    <scope>NUCLEOTIDE SEQUENCE [LARGE SCALE GENOMIC DNA]</scope>
</reference>
<dbReference type="Proteomes" id="UP000050761">
    <property type="component" value="Unassembled WGS sequence"/>
</dbReference>
<evidence type="ECO:0000313" key="2">
    <source>
        <dbReference type="Proteomes" id="UP000050761"/>
    </source>
</evidence>
<gene>
    <name evidence="1" type="ORF">HPBE_LOCUS25647</name>
</gene>
<protein>
    <submittedName>
        <fullName evidence="3">EB domain-containing protein</fullName>
    </submittedName>
</protein>
<dbReference type="AlphaFoldDB" id="A0A183GSH8"/>
<name>A0A183GSH8_HELPZ</name>
<dbReference type="WBParaSite" id="HPBE_0002564801-mRNA-1">
    <property type="protein sequence ID" value="HPBE_0002564801-mRNA-1"/>
    <property type="gene ID" value="HPBE_0002564801"/>
</dbReference>
<reference evidence="3" key="2">
    <citation type="submission" date="2019-09" db="UniProtKB">
        <authorList>
            <consortium name="WormBaseParasite"/>
        </authorList>
    </citation>
    <scope>IDENTIFICATION</scope>
</reference>
<dbReference type="EMBL" id="UZAH01038296">
    <property type="protein sequence ID" value="VDP52754.1"/>
    <property type="molecule type" value="Genomic_DNA"/>
</dbReference>
<keyword evidence="2" id="KW-1185">Reference proteome</keyword>
<proteinExistence type="predicted"/>
<organism evidence="2 3">
    <name type="scientific">Heligmosomoides polygyrus</name>
    <name type="common">Parasitic roundworm</name>
    <dbReference type="NCBI Taxonomy" id="6339"/>
    <lineage>
        <taxon>Eukaryota</taxon>
        <taxon>Metazoa</taxon>
        <taxon>Ecdysozoa</taxon>
        <taxon>Nematoda</taxon>
        <taxon>Chromadorea</taxon>
        <taxon>Rhabditida</taxon>
        <taxon>Rhabditina</taxon>
        <taxon>Rhabditomorpha</taxon>
        <taxon>Strongyloidea</taxon>
        <taxon>Heligmosomidae</taxon>
        <taxon>Heligmosomoides</taxon>
    </lineage>
</organism>
<evidence type="ECO:0000313" key="3">
    <source>
        <dbReference type="WBParaSite" id="HPBE_0002564801-mRNA-1"/>
    </source>
</evidence>